<keyword evidence="3 14" id="KW-0547">Nucleotide-binding</keyword>
<dbReference type="GO" id="GO:0016020">
    <property type="term" value="C:membrane"/>
    <property type="evidence" value="ECO:0007669"/>
    <property type="project" value="TreeGrafter"/>
</dbReference>
<proteinExistence type="inferred from homology"/>
<evidence type="ECO:0000256" key="1">
    <source>
        <dbReference type="ARBA" id="ARBA00006432"/>
    </source>
</evidence>
<evidence type="ECO:0000313" key="16">
    <source>
        <dbReference type="Ensembl" id="ENSGMOP00000026063.1"/>
    </source>
</evidence>
<keyword evidence="2 14" id="KW-0436">Ligase</keyword>
<dbReference type="Ensembl" id="ENSGMOT00000074632.1">
    <property type="protein sequence ID" value="ENSGMOP00000026063.1"/>
    <property type="gene ID" value="ENSGMOG00000009456.2"/>
</dbReference>
<keyword evidence="5 14" id="KW-0067">ATP-binding</keyword>
<evidence type="ECO:0000256" key="2">
    <source>
        <dbReference type="ARBA" id="ARBA00022598"/>
    </source>
</evidence>
<comment type="catalytic activity">
    <reaction evidence="11">
        <text>(5Z,8Z,11Z,14Z)-eicosatetraenoate + ATP + CoA = (5Z,8Z,11Z,14Z)-eicosatetraenoyl-CoA + AMP + diphosphate</text>
        <dbReference type="Rhea" id="RHEA:19713"/>
        <dbReference type="ChEBI" id="CHEBI:30616"/>
        <dbReference type="ChEBI" id="CHEBI:32395"/>
        <dbReference type="ChEBI" id="CHEBI:33019"/>
        <dbReference type="ChEBI" id="CHEBI:57287"/>
        <dbReference type="ChEBI" id="CHEBI:57368"/>
        <dbReference type="ChEBI" id="CHEBI:456215"/>
        <dbReference type="EC" id="6.2.1.15"/>
    </reaction>
    <physiologicalReaction direction="left-to-right" evidence="11">
        <dbReference type="Rhea" id="RHEA:19714"/>
    </physiologicalReaction>
</comment>
<dbReference type="CDD" id="cd05927">
    <property type="entry name" value="LC-FACS_euk"/>
    <property type="match status" value="1"/>
</dbReference>
<feature type="domain" description="AMP-dependent synthetase/ligase" evidence="15">
    <location>
        <begin position="115"/>
        <end position="454"/>
    </location>
</feature>
<evidence type="ECO:0000256" key="10">
    <source>
        <dbReference type="ARBA" id="ARBA00024532"/>
    </source>
</evidence>
<dbReference type="GeneTree" id="ENSGT00940000154508"/>
<comment type="function">
    <text evidence="14">Catalyzes the conversion of long-chain fatty acids to their active form acyl-CoAs for both synthesis of cellular lipids, and degradation via beta-oxidation.</text>
</comment>
<dbReference type="InterPro" id="IPR045311">
    <property type="entry name" value="LC-FACS_euk"/>
</dbReference>
<dbReference type="PANTHER" id="PTHR43272:SF28">
    <property type="entry name" value="LONG-CHAIN-FATTY-ACID--COA LIGASE 1"/>
    <property type="match status" value="1"/>
</dbReference>
<dbReference type="AlphaFoldDB" id="A0A8C5A852"/>
<evidence type="ECO:0000259" key="15">
    <source>
        <dbReference type="Pfam" id="PF00501"/>
    </source>
</evidence>
<comment type="catalytic activity">
    <reaction evidence="10">
        <text>15-hydroxy-(5Z,8Z,11Z,13E)-eicosatetraenoate + ATP + CoA = 15-hydroxy-(5Z,8Z,11Z,13E)-eicosatetraenoyl-CoA + AMP + diphosphate</text>
        <dbReference type="Rhea" id="RHEA:52116"/>
        <dbReference type="ChEBI" id="CHEBI:30616"/>
        <dbReference type="ChEBI" id="CHEBI:33019"/>
        <dbReference type="ChEBI" id="CHEBI:57287"/>
        <dbReference type="ChEBI" id="CHEBI:78832"/>
        <dbReference type="ChEBI" id="CHEBI:136409"/>
        <dbReference type="ChEBI" id="CHEBI:456215"/>
    </reaction>
    <physiologicalReaction direction="left-to-right" evidence="10">
        <dbReference type="Rhea" id="RHEA:52117"/>
    </physiologicalReaction>
</comment>
<evidence type="ECO:0000256" key="4">
    <source>
        <dbReference type="ARBA" id="ARBA00022832"/>
    </source>
</evidence>
<protein>
    <recommendedName>
        <fullName evidence="14">Long-chain-fatty-acid--CoA ligase</fullName>
        <ecNumber evidence="14">6.2.1.3</ecNumber>
    </recommendedName>
</protein>
<dbReference type="GO" id="GO:0005783">
    <property type="term" value="C:endoplasmic reticulum"/>
    <property type="evidence" value="ECO:0007669"/>
    <property type="project" value="TreeGrafter"/>
</dbReference>
<comment type="catalytic activity">
    <reaction evidence="13">
        <text>hexadecanoate + ATP + CoA = hexadecanoyl-CoA + AMP + diphosphate</text>
        <dbReference type="Rhea" id="RHEA:30751"/>
        <dbReference type="ChEBI" id="CHEBI:7896"/>
        <dbReference type="ChEBI" id="CHEBI:30616"/>
        <dbReference type="ChEBI" id="CHEBI:33019"/>
        <dbReference type="ChEBI" id="CHEBI:57287"/>
        <dbReference type="ChEBI" id="CHEBI:57379"/>
        <dbReference type="ChEBI" id="CHEBI:456215"/>
    </reaction>
    <physiologicalReaction direction="left-to-right" evidence="13">
        <dbReference type="Rhea" id="RHEA:30752"/>
    </physiologicalReaction>
</comment>
<name>A0A8C5A852_GADMO</name>
<evidence type="ECO:0000256" key="3">
    <source>
        <dbReference type="ARBA" id="ARBA00022741"/>
    </source>
</evidence>
<dbReference type="PANTHER" id="PTHR43272">
    <property type="entry name" value="LONG-CHAIN-FATTY-ACID--COA LIGASE"/>
    <property type="match status" value="1"/>
</dbReference>
<dbReference type="EC" id="6.2.1.3" evidence="14"/>
<dbReference type="Proteomes" id="UP000694546">
    <property type="component" value="Chromosome 3"/>
</dbReference>
<reference evidence="16" key="1">
    <citation type="submission" date="2025-08" db="UniProtKB">
        <authorList>
            <consortium name="Ensembl"/>
        </authorList>
    </citation>
    <scope>IDENTIFICATION</scope>
</reference>
<dbReference type="Gene3D" id="3.40.50.12780">
    <property type="entry name" value="N-terminal domain of ligase-like"/>
    <property type="match status" value="1"/>
</dbReference>
<evidence type="ECO:0000256" key="14">
    <source>
        <dbReference type="RuleBase" id="RU369030"/>
    </source>
</evidence>
<reference evidence="16" key="2">
    <citation type="submission" date="2025-09" db="UniProtKB">
        <authorList>
            <consortium name="Ensembl"/>
        </authorList>
    </citation>
    <scope>IDENTIFICATION</scope>
</reference>
<evidence type="ECO:0000256" key="7">
    <source>
        <dbReference type="ARBA" id="ARBA00024469"/>
    </source>
</evidence>
<keyword evidence="17" id="KW-1185">Reference proteome</keyword>
<dbReference type="InterPro" id="IPR020845">
    <property type="entry name" value="AMP-binding_CS"/>
</dbReference>
<evidence type="ECO:0000256" key="5">
    <source>
        <dbReference type="ARBA" id="ARBA00022840"/>
    </source>
</evidence>
<evidence type="ECO:0000256" key="6">
    <source>
        <dbReference type="ARBA" id="ARBA00023098"/>
    </source>
</evidence>
<evidence type="ECO:0000256" key="8">
    <source>
        <dbReference type="ARBA" id="ARBA00024484"/>
    </source>
</evidence>
<organism evidence="16 17">
    <name type="scientific">Gadus morhua</name>
    <name type="common">Atlantic cod</name>
    <dbReference type="NCBI Taxonomy" id="8049"/>
    <lineage>
        <taxon>Eukaryota</taxon>
        <taxon>Metazoa</taxon>
        <taxon>Chordata</taxon>
        <taxon>Craniata</taxon>
        <taxon>Vertebrata</taxon>
        <taxon>Euteleostomi</taxon>
        <taxon>Actinopterygii</taxon>
        <taxon>Neopterygii</taxon>
        <taxon>Teleostei</taxon>
        <taxon>Neoteleostei</taxon>
        <taxon>Acanthomorphata</taxon>
        <taxon>Zeiogadaria</taxon>
        <taxon>Gadariae</taxon>
        <taxon>Gadiformes</taxon>
        <taxon>Gadoidei</taxon>
        <taxon>Gadidae</taxon>
        <taxon>Gadus</taxon>
    </lineage>
</organism>
<dbReference type="GO" id="GO:0005524">
    <property type="term" value="F:ATP binding"/>
    <property type="evidence" value="ECO:0007669"/>
    <property type="project" value="UniProtKB-KW"/>
</dbReference>
<sequence length="674" mass="75080">MEIPGVLRQLWSPELEDLRQYVRSVPTNVLMGMSAFAALSTYWYATRPRAIPARCDLAMQSVEVPGTEGARRLAHSDQLLTHFYDDALTLYELFLRGLRVSNDGPCLGSRKPNQPYEWQSYSEVVIRAEHIGSALLHKGHTPDGDKHIGIFSQNRPEWTITEMACYTYSLVAVPLYDTLGTDAIDYIIDQASISTVFCDVPDKVRLILGCVAEKQHSVKTLVVMEPVDSELVAQGLTCGIQILSLAHIEDLGKAHYAKPAPPKPDDLALVCFTSGTTGNPKGAMLTHGNVISNTAAFLELTEVNTVNIDLCTKDVHISFLPLAHMFERVVEGVVLINGGRIGFFQGDIRLLMDDMKMLRPTVFPVVPRLLNRMFDKIFGMAGSPLKRWLLDFASRRKMAEFKSGVVRKDSIWDKFIFKKIQSGLGGRVRLMITGAAPVSPAVLTFLRTAISCQVSPATTHTPHLFYCTPPSPLLLYTPLTSSTVCVKGPNVFRGYLNDPERTAEALDEDGWLHMGDIGKWLPNGTLKLIDRKKNLFKLAQGEYISPEKIETIYNSCGPVAQIFVHGDSLQAFLVAIVVLDPELLPGWAQQRGIEGSYKELCQNKEIKKAILEDMVMLGKEGGLKSFEQVREILLHPEMFTVQNGLLTPTLKAKRFELLRQFREQIDALYASVTM</sequence>
<evidence type="ECO:0000256" key="11">
    <source>
        <dbReference type="ARBA" id="ARBA00024548"/>
    </source>
</evidence>
<dbReference type="SUPFAM" id="SSF56801">
    <property type="entry name" value="Acetyl-CoA synthetase-like"/>
    <property type="match status" value="1"/>
</dbReference>
<evidence type="ECO:0000256" key="13">
    <source>
        <dbReference type="ARBA" id="ARBA00049139"/>
    </source>
</evidence>
<accession>A0A8C5A852</accession>
<keyword evidence="6 14" id="KW-0443">Lipid metabolism</keyword>
<comment type="catalytic activity">
    <reaction evidence="9">
        <text>12-hydroxy-(5Z,8Z,10E,14Z)-eicosatetraenoate + ATP + CoA = 12-hydroxy-(5Z,8Z,10E,14Z)-eicosatetraenoyl-CoA + AMP + diphosphate</text>
        <dbReference type="Rhea" id="RHEA:52112"/>
        <dbReference type="ChEBI" id="CHEBI:30616"/>
        <dbReference type="ChEBI" id="CHEBI:33019"/>
        <dbReference type="ChEBI" id="CHEBI:57287"/>
        <dbReference type="ChEBI" id="CHEBI:90718"/>
        <dbReference type="ChEBI" id="CHEBI:136408"/>
        <dbReference type="ChEBI" id="CHEBI:456215"/>
    </reaction>
    <physiologicalReaction direction="left-to-right" evidence="9">
        <dbReference type="Rhea" id="RHEA:52113"/>
    </physiologicalReaction>
</comment>
<dbReference type="Pfam" id="PF00501">
    <property type="entry name" value="AMP-binding"/>
    <property type="match status" value="1"/>
</dbReference>
<evidence type="ECO:0000256" key="12">
    <source>
        <dbReference type="ARBA" id="ARBA00024565"/>
    </source>
</evidence>
<evidence type="ECO:0000256" key="9">
    <source>
        <dbReference type="ARBA" id="ARBA00024495"/>
    </source>
</evidence>
<comment type="catalytic activity">
    <reaction evidence="12">
        <text>(E)-hexadec-2-enoate + ATP + CoA = (2E)-hexadecenoyl-CoA + AMP + diphosphate</text>
        <dbReference type="Rhea" id="RHEA:36139"/>
        <dbReference type="ChEBI" id="CHEBI:30616"/>
        <dbReference type="ChEBI" id="CHEBI:33019"/>
        <dbReference type="ChEBI" id="CHEBI:57287"/>
        <dbReference type="ChEBI" id="CHEBI:61526"/>
        <dbReference type="ChEBI" id="CHEBI:72745"/>
        <dbReference type="ChEBI" id="CHEBI:456215"/>
    </reaction>
    <physiologicalReaction direction="left-to-right" evidence="12">
        <dbReference type="Rhea" id="RHEA:36140"/>
    </physiologicalReaction>
</comment>
<evidence type="ECO:0000313" key="17">
    <source>
        <dbReference type="Proteomes" id="UP000694546"/>
    </source>
</evidence>
<comment type="catalytic activity">
    <reaction evidence="8">
        <text>a long-chain fatty acid + ATP + CoA = a long-chain fatty acyl-CoA + AMP + diphosphate</text>
        <dbReference type="Rhea" id="RHEA:15421"/>
        <dbReference type="ChEBI" id="CHEBI:30616"/>
        <dbReference type="ChEBI" id="CHEBI:33019"/>
        <dbReference type="ChEBI" id="CHEBI:57287"/>
        <dbReference type="ChEBI" id="CHEBI:57560"/>
        <dbReference type="ChEBI" id="CHEBI:83139"/>
        <dbReference type="ChEBI" id="CHEBI:456215"/>
        <dbReference type="EC" id="6.2.1.3"/>
    </reaction>
    <physiologicalReaction direction="left-to-right" evidence="8">
        <dbReference type="Rhea" id="RHEA:15422"/>
    </physiologicalReaction>
</comment>
<dbReference type="GO" id="GO:0047676">
    <property type="term" value="F:arachidonate-CoA ligase activity"/>
    <property type="evidence" value="ECO:0007669"/>
    <property type="project" value="UniProtKB-EC"/>
</dbReference>
<comment type="catalytic activity">
    <reaction evidence="7">
        <text>5-hydroxy-(6E,8Z,11Z,14Z)-eicosatetraenoate + ATP + CoA = 5-hydroxy-(6E,8Z,11Z,14Z)-eicosatetraenoyl-CoA + AMP + diphosphate</text>
        <dbReference type="Rhea" id="RHEA:52108"/>
        <dbReference type="ChEBI" id="CHEBI:30616"/>
        <dbReference type="ChEBI" id="CHEBI:33019"/>
        <dbReference type="ChEBI" id="CHEBI:57287"/>
        <dbReference type="ChEBI" id="CHEBI:65341"/>
        <dbReference type="ChEBI" id="CHEBI:136407"/>
        <dbReference type="ChEBI" id="CHEBI:456215"/>
    </reaction>
    <physiologicalReaction direction="left-to-right" evidence="7">
        <dbReference type="Rhea" id="RHEA:52109"/>
    </physiologicalReaction>
</comment>
<comment type="similarity">
    <text evidence="1 14">Belongs to the ATP-dependent AMP-binding enzyme family.</text>
</comment>
<dbReference type="PROSITE" id="PS00455">
    <property type="entry name" value="AMP_BINDING"/>
    <property type="match status" value="1"/>
</dbReference>
<dbReference type="InterPro" id="IPR000873">
    <property type="entry name" value="AMP-dep_synth/lig_dom"/>
</dbReference>
<dbReference type="InterPro" id="IPR042099">
    <property type="entry name" value="ANL_N_sf"/>
</dbReference>
<keyword evidence="4 14" id="KW-0276">Fatty acid metabolism</keyword>